<dbReference type="Proteomes" id="UP000663845">
    <property type="component" value="Unassembled WGS sequence"/>
</dbReference>
<dbReference type="EMBL" id="CAJOAZ010004507">
    <property type="protein sequence ID" value="CAF4062579.1"/>
    <property type="molecule type" value="Genomic_DNA"/>
</dbReference>
<dbReference type="PANTHER" id="PTHR12824">
    <property type="entry name" value="GROUP XII SECRETORY PHOSPHOLIPASE A2 FAMILY MEMBER"/>
    <property type="match status" value="1"/>
</dbReference>
<dbReference type="EMBL" id="CAJNOG010000472">
    <property type="protein sequence ID" value="CAF1259445.1"/>
    <property type="molecule type" value="Genomic_DNA"/>
</dbReference>
<dbReference type="InterPro" id="IPR010711">
    <property type="entry name" value="PLA2G12"/>
</dbReference>
<dbReference type="GO" id="GO:0005576">
    <property type="term" value="C:extracellular region"/>
    <property type="evidence" value="ECO:0007669"/>
    <property type="project" value="InterPro"/>
</dbReference>
<evidence type="ECO:0000256" key="1">
    <source>
        <dbReference type="SAM" id="Phobius"/>
    </source>
</evidence>
<dbReference type="GO" id="GO:0016042">
    <property type="term" value="P:lipid catabolic process"/>
    <property type="evidence" value="ECO:0007669"/>
    <property type="project" value="InterPro"/>
</dbReference>
<keyword evidence="1" id="KW-0472">Membrane</keyword>
<dbReference type="PANTHER" id="PTHR12824:SF8">
    <property type="entry name" value="GXIVSPLA2, ISOFORM A"/>
    <property type="match status" value="1"/>
</dbReference>
<protein>
    <submittedName>
        <fullName evidence="4">Uncharacterized protein</fullName>
    </submittedName>
</protein>
<dbReference type="GO" id="GO:0004623">
    <property type="term" value="F:phospholipase A2 activity"/>
    <property type="evidence" value="ECO:0007669"/>
    <property type="project" value="InterPro"/>
</dbReference>
<comment type="caution">
    <text evidence="4">The sequence shown here is derived from an EMBL/GenBank/DDBJ whole genome shotgun (WGS) entry which is preliminary data.</text>
</comment>
<dbReference type="GO" id="GO:0005509">
    <property type="term" value="F:calcium ion binding"/>
    <property type="evidence" value="ECO:0007669"/>
    <property type="project" value="InterPro"/>
</dbReference>
<name>A0A819SDR8_9BILA</name>
<keyword evidence="1" id="KW-1133">Transmembrane helix</keyword>
<organism evidence="4 6">
    <name type="scientific">Adineta steineri</name>
    <dbReference type="NCBI Taxonomy" id="433720"/>
    <lineage>
        <taxon>Eukaryota</taxon>
        <taxon>Metazoa</taxon>
        <taxon>Spiralia</taxon>
        <taxon>Gnathifera</taxon>
        <taxon>Rotifera</taxon>
        <taxon>Eurotatoria</taxon>
        <taxon>Bdelloidea</taxon>
        <taxon>Adinetida</taxon>
        <taxon>Adinetidae</taxon>
        <taxon>Adineta</taxon>
    </lineage>
</organism>
<evidence type="ECO:0000313" key="6">
    <source>
        <dbReference type="Proteomes" id="UP000663844"/>
    </source>
</evidence>
<proteinExistence type="predicted"/>
<gene>
    <name evidence="2" type="ORF">IZO911_LOCUS30603</name>
    <name evidence="3" type="ORF">JYZ213_LOCUS30070</name>
    <name evidence="5" type="ORF">KXQ929_LOCUS32733</name>
    <name evidence="4" type="ORF">OXD698_LOCUS33223</name>
</gene>
<keyword evidence="1" id="KW-0812">Transmembrane</keyword>
<evidence type="ECO:0000313" key="2">
    <source>
        <dbReference type="EMBL" id="CAF1237474.1"/>
    </source>
</evidence>
<evidence type="ECO:0000313" key="3">
    <source>
        <dbReference type="EMBL" id="CAF1259445.1"/>
    </source>
</evidence>
<dbReference type="Proteomes" id="UP000663860">
    <property type="component" value="Unassembled WGS sequence"/>
</dbReference>
<dbReference type="EMBL" id="CAJOBB010004031">
    <property type="protein sequence ID" value="CAF4070862.1"/>
    <property type="molecule type" value="Genomic_DNA"/>
</dbReference>
<reference evidence="4" key="1">
    <citation type="submission" date="2021-02" db="EMBL/GenBank/DDBJ databases">
        <authorList>
            <person name="Nowell W R."/>
        </authorList>
    </citation>
    <scope>NUCLEOTIDE SEQUENCE</scope>
</reference>
<dbReference type="Proteomes" id="UP000663844">
    <property type="component" value="Unassembled WGS sequence"/>
</dbReference>
<dbReference type="Proteomes" id="UP000663868">
    <property type="component" value="Unassembled WGS sequence"/>
</dbReference>
<accession>A0A819SDR8</accession>
<feature type="transmembrane region" description="Helical" evidence="1">
    <location>
        <begin position="21"/>
        <end position="44"/>
    </location>
</feature>
<dbReference type="Gene3D" id="1.20.90.10">
    <property type="entry name" value="Phospholipase A2 domain"/>
    <property type="match status" value="1"/>
</dbReference>
<evidence type="ECO:0000313" key="4">
    <source>
        <dbReference type="EMBL" id="CAF4062579.1"/>
    </source>
</evidence>
<sequence length="734" mass="82170">MSANVQSSSLWSKWYSCLIPTTFIGVGLFLIAGIIILSLIPAYIPTKTLSAGDSYSSLINLKYNIPRTLVGDLSGNTMVLHSGNLTDNRVKLFEAVLQNKLYSNQNFKNLRINISQVSTQSTASSSRRRRTINRRSSNEENVIIYQKSDNSTEFDQLEIFFRLVRHEPLTKSIISSALINIFNQIEFNATTFLTLFGDDSTSGLSTRAISYHVKDSEIMTFDDVNVFGIKDYTGNIQNIYAIQTNNTIYTIDNGRIVRIRSLNETFVFNYDDVNNQYKVLLVLKNNSYEINSTYQTPNITFPTPIFIFPQNESVPNIFTGILVELNNQISSNSVDDATLLLNYLDANQTNKSVVMLTMGGGRYYVPLPTNDSLFDKYYDSNKFLTTITQQSDAYLQLFQTYPIVDICSKVPDVGKPFCSFIIQEMTVTIPEVLRTASQNISEFQTKSQLFGQMTDFTVIALVPGEESLTIPLNTSNLISSKSNTRVVRNVIEIDITQLNTFSIEIIGARGQCNEETVAGNDIPDDRIIEIGKSHTTVNFSYETYTIKDQIDVYYMNQQIFSTGCVGANGATNLTLDGDESTLRVNVIPDCAGETGTAWYYSLQCTNELICEDNICYCGLDRQNSTQIQNATHNGCGGEGSPFNFLINPLGDMWGFTPACNDHDICYGSCNSLRNTCDTKFLTSMQQTCSKFSSLSDDVYNNCEGWASIFYLAVHFEGTHFFVPGQKDDCNCVTK</sequence>
<dbReference type="AlphaFoldDB" id="A0A819SDR8"/>
<dbReference type="GO" id="GO:0006644">
    <property type="term" value="P:phospholipid metabolic process"/>
    <property type="evidence" value="ECO:0007669"/>
    <property type="project" value="InterPro"/>
</dbReference>
<dbReference type="EMBL" id="CAJNOE010000481">
    <property type="protein sequence ID" value="CAF1237474.1"/>
    <property type="molecule type" value="Genomic_DNA"/>
</dbReference>
<dbReference type="GO" id="GO:0050482">
    <property type="term" value="P:arachidonate secretion"/>
    <property type="evidence" value="ECO:0007669"/>
    <property type="project" value="InterPro"/>
</dbReference>
<dbReference type="SUPFAM" id="SSF48619">
    <property type="entry name" value="Phospholipase A2, PLA2"/>
    <property type="match status" value="1"/>
</dbReference>
<evidence type="ECO:0000313" key="5">
    <source>
        <dbReference type="EMBL" id="CAF4070862.1"/>
    </source>
</evidence>
<dbReference type="InterPro" id="IPR036444">
    <property type="entry name" value="PLipase_A2_dom_sf"/>
</dbReference>